<accession>A0AAV6VFB9</accession>
<evidence type="ECO:0000256" key="1">
    <source>
        <dbReference type="SAM" id="SignalP"/>
    </source>
</evidence>
<proteinExistence type="predicted"/>
<protein>
    <submittedName>
        <fullName evidence="2">Uncharacterized protein</fullName>
    </submittedName>
</protein>
<feature type="chain" id="PRO_5043507380" evidence="1">
    <location>
        <begin position="30"/>
        <end position="130"/>
    </location>
</feature>
<organism evidence="2 3">
    <name type="scientific">Oedothorax gibbosus</name>
    <dbReference type="NCBI Taxonomy" id="931172"/>
    <lineage>
        <taxon>Eukaryota</taxon>
        <taxon>Metazoa</taxon>
        <taxon>Ecdysozoa</taxon>
        <taxon>Arthropoda</taxon>
        <taxon>Chelicerata</taxon>
        <taxon>Arachnida</taxon>
        <taxon>Araneae</taxon>
        <taxon>Araneomorphae</taxon>
        <taxon>Entelegynae</taxon>
        <taxon>Araneoidea</taxon>
        <taxon>Linyphiidae</taxon>
        <taxon>Erigoninae</taxon>
        <taxon>Oedothorax</taxon>
    </lineage>
</organism>
<gene>
    <name evidence="2" type="ORF">JTE90_001360</name>
</gene>
<feature type="signal peptide" evidence="1">
    <location>
        <begin position="1"/>
        <end position="29"/>
    </location>
</feature>
<dbReference type="AlphaFoldDB" id="A0AAV6VFB9"/>
<reference evidence="2 3" key="1">
    <citation type="journal article" date="2022" name="Nat. Ecol. Evol.">
        <title>A masculinizing supergene underlies an exaggerated male reproductive morph in a spider.</title>
        <authorList>
            <person name="Hendrickx F."/>
            <person name="De Corte Z."/>
            <person name="Sonet G."/>
            <person name="Van Belleghem S.M."/>
            <person name="Kostlbacher S."/>
            <person name="Vangestel C."/>
        </authorList>
    </citation>
    <scope>NUCLEOTIDE SEQUENCE [LARGE SCALE GENOMIC DNA]</scope>
    <source>
        <strain evidence="2">W744_W776</strain>
    </source>
</reference>
<keyword evidence="1" id="KW-0732">Signal</keyword>
<dbReference type="EMBL" id="JAFNEN010000089">
    <property type="protein sequence ID" value="KAG8195340.1"/>
    <property type="molecule type" value="Genomic_DNA"/>
</dbReference>
<name>A0AAV6VFB9_9ARAC</name>
<keyword evidence="3" id="KW-1185">Reference proteome</keyword>
<sequence length="130" mass="14518">MAVSRRRSVFLLVLVVASLAFDLLAITEAHHHHKHRNNMEELLLLTGILAKVLQKKGGGHHKHPIPVPIYIPCPFTYQCTIMLIMVDDDATMMLFHDHIIINIIVSADLHSSAPSQASCLMMICDHHAVS</sequence>
<comment type="caution">
    <text evidence="2">The sequence shown here is derived from an EMBL/GenBank/DDBJ whole genome shotgun (WGS) entry which is preliminary data.</text>
</comment>
<evidence type="ECO:0000313" key="3">
    <source>
        <dbReference type="Proteomes" id="UP000827092"/>
    </source>
</evidence>
<dbReference type="Proteomes" id="UP000827092">
    <property type="component" value="Unassembled WGS sequence"/>
</dbReference>
<evidence type="ECO:0000313" key="2">
    <source>
        <dbReference type="EMBL" id="KAG8195340.1"/>
    </source>
</evidence>